<evidence type="ECO:0000313" key="2">
    <source>
        <dbReference type="EMBL" id="MBB5106688.1"/>
    </source>
</evidence>
<organism evidence="3 4">
    <name type="scientific">Streptomyces spectabilis</name>
    <dbReference type="NCBI Taxonomy" id="68270"/>
    <lineage>
        <taxon>Bacteria</taxon>
        <taxon>Bacillati</taxon>
        <taxon>Actinomycetota</taxon>
        <taxon>Actinomycetes</taxon>
        <taxon>Kitasatosporales</taxon>
        <taxon>Streptomycetaceae</taxon>
        <taxon>Streptomyces</taxon>
    </lineage>
</organism>
<accession>A0A5P2X6P0</accession>
<dbReference type="KEGG" id="sspb:CP982_19650"/>
<evidence type="ECO:0000313" key="4">
    <source>
        <dbReference type="Proteomes" id="UP000326505"/>
    </source>
</evidence>
<dbReference type="AlphaFoldDB" id="A0A5P2X6P0"/>
<feature type="signal peptide" evidence="1">
    <location>
        <begin position="1"/>
        <end position="26"/>
    </location>
</feature>
<gene>
    <name evidence="3" type="ORF">CP982_19650</name>
    <name evidence="2" type="ORF">FHS40_005801</name>
</gene>
<dbReference type="Proteomes" id="UP000326505">
    <property type="component" value="Chromosome"/>
</dbReference>
<sequence>MRIRATVAAVSGALALSVLAVPAAQADEAAGDLKITKFSVNGGKDVVIGTTEMKKFTLSVTATDPAGVRGASGFLWFGPDFSTSKEVIAPVVYNAECVEVDATTKTCSDTVIAFPQDLRNAHAGTRWNVYATAVNNNGDKHREEYLKSDARLKRNARLTVNASPEPVKKGKTITVTGALTRANWDTGTYAGYTQQPVKLQFKKKGASAYSTVKTVKSDAKGNLKTTVKASADGTFRYVFAGTSTTPAVTSAGDAIDVR</sequence>
<proteinExistence type="predicted"/>
<dbReference type="OrthoDB" id="3296851at2"/>
<evidence type="ECO:0000256" key="1">
    <source>
        <dbReference type="SAM" id="SignalP"/>
    </source>
</evidence>
<name>A0A5P2X6P0_STRST</name>
<reference evidence="2 5" key="2">
    <citation type="submission" date="2020-08" db="EMBL/GenBank/DDBJ databases">
        <title>Genomic Encyclopedia of Type Strains, Phase III (KMG-III): the genomes of soil and plant-associated and newly described type strains.</title>
        <authorList>
            <person name="Whitman W."/>
        </authorList>
    </citation>
    <scope>NUCLEOTIDE SEQUENCE [LARGE SCALE GENOMIC DNA]</scope>
    <source>
        <strain evidence="2 5">CECT 3146</strain>
    </source>
</reference>
<keyword evidence="5" id="KW-1185">Reference proteome</keyword>
<feature type="chain" id="PRO_5044623141" evidence="1">
    <location>
        <begin position="27"/>
        <end position="258"/>
    </location>
</feature>
<protein>
    <submittedName>
        <fullName evidence="3">Calcium-binding protein</fullName>
    </submittedName>
</protein>
<dbReference type="RefSeq" id="WP_150511750.1">
    <property type="nucleotide sequence ID" value="NZ_BMSQ01000018.1"/>
</dbReference>
<dbReference type="Proteomes" id="UP000549009">
    <property type="component" value="Unassembled WGS sequence"/>
</dbReference>
<dbReference type="EMBL" id="JACHJD010000010">
    <property type="protein sequence ID" value="MBB5106688.1"/>
    <property type="molecule type" value="Genomic_DNA"/>
</dbReference>
<reference evidence="3 4" key="1">
    <citation type="submission" date="2017-09" db="EMBL/GenBank/DDBJ databases">
        <authorList>
            <person name="Lee N."/>
            <person name="Cho B.-K."/>
        </authorList>
    </citation>
    <scope>NUCLEOTIDE SEQUENCE [LARGE SCALE GENOMIC DNA]</scope>
    <source>
        <strain evidence="3 4">ATCC 27465</strain>
    </source>
</reference>
<keyword evidence="1" id="KW-0732">Signal</keyword>
<evidence type="ECO:0000313" key="5">
    <source>
        <dbReference type="Proteomes" id="UP000549009"/>
    </source>
</evidence>
<evidence type="ECO:0000313" key="3">
    <source>
        <dbReference type="EMBL" id="QEV60663.1"/>
    </source>
</evidence>
<dbReference type="EMBL" id="CP023690">
    <property type="protein sequence ID" value="QEV60663.1"/>
    <property type="molecule type" value="Genomic_DNA"/>
</dbReference>